<accession>A0A015K8R4</accession>
<dbReference type="HOGENOM" id="CLU_021542_0_1_1"/>
<dbReference type="SMART" id="SM00225">
    <property type="entry name" value="BTB"/>
    <property type="match status" value="1"/>
</dbReference>
<dbReference type="OrthoDB" id="298084at2759"/>
<organism evidence="3 4">
    <name type="scientific">Rhizophagus irregularis (strain DAOM 197198w)</name>
    <name type="common">Glomus intraradices</name>
    <dbReference type="NCBI Taxonomy" id="1432141"/>
    <lineage>
        <taxon>Eukaryota</taxon>
        <taxon>Fungi</taxon>
        <taxon>Fungi incertae sedis</taxon>
        <taxon>Mucoromycota</taxon>
        <taxon>Glomeromycotina</taxon>
        <taxon>Glomeromycetes</taxon>
        <taxon>Glomerales</taxon>
        <taxon>Glomeraceae</taxon>
        <taxon>Rhizophagus</taxon>
    </lineage>
</organism>
<dbReference type="PROSITE" id="PS50097">
    <property type="entry name" value="BTB"/>
    <property type="match status" value="1"/>
</dbReference>
<dbReference type="InterPro" id="IPR000210">
    <property type="entry name" value="BTB/POZ_dom"/>
</dbReference>
<protein>
    <recommendedName>
        <fullName evidence="5">Kelch-like protein 17</fullName>
    </recommendedName>
</protein>
<evidence type="ECO:0000313" key="4">
    <source>
        <dbReference type="Proteomes" id="UP000022910"/>
    </source>
</evidence>
<dbReference type="PANTHER" id="PTHR24410:SF23">
    <property type="entry name" value="BTB DOMAIN-CONTAINING PROTEIN-RELATED"/>
    <property type="match status" value="1"/>
</dbReference>
<dbReference type="Pfam" id="PF00651">
    <property type="entry name" value="BTB"/>
    <property type="match status" value="1"/>
</dbReference>
<dbReference type="Gene3D" id="1.25.40.420">
    <property type="match status" value="1"/>
</dbReference>
<dbReference type="InterPro" id="IPR006571">
    <property type="entry name" value="TLDc_dom"/>
</dbReference>
<evidence type="ECO:0008006" key="5">
    <source>
        <dbReference type="Google" id="ProtNLM"/>
    </source>
</evidence>
<dbReference type="PROSITE" id="PS51886">
    <property type="entry name" value="TLDC"/>
    <property type="match status" value="1"/>
</dbReference>
<evidence type="ECO:0000313" key="3">
    <source>
        <dbReference type="EMBL" id="EXX75930.1"/>
    </source>
</evidence>
<dbReference type="SMART" id="SM00584">
    <property type="entry name" value="TLDc"/>
    <property type="match status" value="1"/>
</dbReference>
<dbReference type="SUPFAM" id="SSF54695">
    <property type="entry name" value="POZ domain"/>
    <property type="match status" value="1"/>
</dbReference>
<dbReference type="Pfam" id="PF07534">
    <property type="entry name" value="TLD"/>
    <property type="match status" value="1"/>
</dbReference>
<dbReference type="PANTHER" id="PTHR24410">
    <property type="entry name" value="HL07962P-RELATED"/>
    <property type="match status" value="1"/>
</dbReference>
<dbReference type="InterPro" id="IPR051481">
    <property type="entry name" value="BTB-POZ/Galectin-3-binding"/>
</dbReference>
<reference evidence="3 4" key="1">
    <citation type="submission" date="2014-02" db="EMBL/GenBank/DDBJ databases">
        <title>Single nucleus genome sequencing reveals high similarity among nuclei of an endomycorrhizal fungus.</title>
        <authorList>
            <person name="Lin K."/>
            <person name="Geurts R."/>
            <person name="Zhang Z."/>
            <person name="Limpens E."/>
            <person name="Saunders D.G."/>
            <person name="Mu D."/>
            <person name="Pang E."/>
            <person name="Cao H."/>
            <person name="Cha H."/>
            <person name="Lin T."/>
            <person name="Zhou Q."/>
            <person name="Shang Y."/>
            <person name="Li Y."/>
            <person name="Ivanov S."/>
            <person name="Sharma T."/>
            <person name="Velzen R.V."/>
            <person name="Ruijter N.D."/>
            <person name="Aanen D.K."/>
            <person name="Win J."/>
            <person name="Kamoun S."/>
            <person name="Bisseling T."/>
            <person name="Huang S."/>
        </authorList>
    </citation>
    <scope>NUCLEOTIDE SEQUENCE [LARGE SCALE GENOMIC DNA]</scope>
    <source>
        <strain evidence="4">DAOM197198w</strain>
    </source>
</reference>
<dbReference type="InterPro" id="IPR011333">
    <property type="entry name" value="SKP1/BTB/POZ_sf"/>
</dbReference>
<dbReference type="CDD" id="cd18186">
    <property type="entry name" value="BTB_POZ_ZBTB_KLHL-like"/>
    <property type="match status" value="1"/>
</dbReference>
<feature type="domain" description="BTB" evidence="1">
    <location>
        <begin position="23"/>
        <end position="96"/>
    </location>
</feature>
<proteinExistence type="predicted"/>
<evidence type="ECO:0000259" key="2">
    <source>
        <dbReference type="PROSITE" id="PS51886"/>
    </source>
</evidence>
<dbReference type="Proteomes" id="UP000022910">
    <property type="component" value="Unassembled WGS sequence"/>
</dbReference>
<keyword evidence="4" id="KW-1185">Reference proteome</keyword>
<gene>
    <name evidence="3" type="ORF">RirG_037630</name>
</gene>
<dbReference type="Gene3D" id="3.30.710.10">
    <property type="entry name" value="Potassium Channel Kv1.1, Chain A"/>
    <property type="match status" value="1"/>
</dbReference>
<dbReference type="EMBL" id="JEMT01012341">
    <property type="protein sequence ID" value="EXX75930.1"/>
    <property type="molecule type" value="Genomic_DNA"/>
</dbReference>
<evidence type="ECO:0000259" key="1">
    <source>
        <dbReference type="PROSITE" id="PS50097"/>
    </source>
</evidence>
<dbReference type="SMR" id="A0A015K8R4"/>
<comment type="caution">
    <text evidence="3">The sequence shown here is derived from an EMBL/GenBank/DDBJ whole genome shotgun (WGS) entry which is preliminary data.</text>
</comment>
<name>A0A015K8R4_RHIIW</name>
<sequence length="456" mass="53264">MSYNFKSNLSEALGQLLKIGTDYNVIIQVGEGFNFKEFHAHSIILCCRSRYFNKILSDENIEKKDGKYVIKKPNISSRMFDDILKYLYTDRINISDKTGTELLNFMIVADELMLESLTKLVENSFIYNYRQFLQNDPVEILQIVHYREVFDNLRNFCLNKICSRPKLLFNSDKFTQLSAPLLEIVLKRDDLNLREIEIWRYIIKWGLAQDQILSQDVSKWNMDHINILKRILYKFIPLIKFHEISNEDYISKVKPYEEILSQELRDEILRNYKIPGRKQITDLISTDLLESVLVNRRHIALIVSWIDKKRGKNKYKLNLLYRASRDGNTPSVFHAKCDNKGATIIIARVKNSKQIVGGYNPLFWDSSNSCNSTKNSFLFSFTDKNDLQSAKVVYSKGDLNSIRSYSQWGPVFGTDLHAAYIPTIDSWRASVCSYPSLNLPSIFKIEDYEVFQVHIK</sequence>
<dbReference type="AlphaFoldDB" id="A0A015K8R4"/>
<feature type="domain" description="TLDc" evidence="2">
    <location>
        <begin position="292"/>
        <end position="454"/>
    </location>
</feature>